<gene>
    <name evidence="2" type="ORF">F4Y42_14665</name>
</gene>
<name>A0A6B0YW92_9CHLR</name>
<proteinExistence type="predicted"/>
<protein>
    <submittedName>
        <fullName evidence="2">Uncharacterized protein</fullName>
    </submittedName>
</protein>
<evidence type="ECO:0000256" key="1">
    <source>
        <dbReference type="SAM" id="MobiDB-lite"/>
    </source>
</evidence>
<sequence>MAVQWLQAEEGDVTPQDTRLFLQLMDREEKLLDQNAARQHNRPDEEPKEAKNKPNYRALTEQELRQFLALLAKLRGTDDAESSGAAA</sequence>
<organism evidence="2">
    <name type="scientific">Caldilineaceae bacterium SB0664_bin_27</name>
    <dbReference type="NCBI Taxonomy" id="2605260"/>
    <lineage>
        <taxon>Bacteria</taxon>
        <taxon>Bacillati</taxon>
        <taxon>Chloroflexota</taxon>
        <taxon>Caldilineae</taxon>
        <taxon>Caldilineales</taxon>
        <taxon>Caldilineaceae</taxon>
    </lineage>
</organism>
<feature type="region of interest" description="Disordered" evidence="1">
    <location>
        <begin position="32"/>
        <end position="55"/>
    </location>
</feature>
<dbReference type="AlphaFoldDB" id="A0A6B0YW92"/>
<feature type="compositionally biased region" description="Basic and acidic residues" evidence="1">
    <location>
        <begin position="41"/>
        <end position="52"/>
    </location>
</feature>
<comment type="caution">
    <text evidence="2">The sequence shown here is derived from an EMBL/GenBank/DDBJ whole genome shotgun (WGS) entry which is preliminary data.</text>
</comment>
<reference evidence="2" key="1">
    <citation type="submission" date="2019-09" db="EMBL/GenBank/DDBJ databases">
        <title>Characterisation of the sponge microbiome using genome-centric metagenomics.</title>
        <authorList>
            <person name="Engelberts J.P."/>
            <person name="Robbins S.J."/>
            <person name="De Goeij J.M."/>
            <person name="Aranda M."/>
            <person name="Bell S.C."/>
            <person name="Webster N.S."/>
        </authorList>
    </citation>
    <scope>NUCLEOTIDE SEQUENCE</scope>
    <source>
        <strain evidence="2">SB0664_bin_27</strain>
    </source>
</reference>
<dbReference type="EMBL" id="VXRG01000121">
    <property type="protein sequence ID" value="MXY94681.1"/>
    <property type="molecule type" value="Genomic_DNA"/>
</dbReference>
<evidence type="ECO:0000313" key="2">
    <source>
        <dbReference type="EMBL" id="MXY94681.1"/>
    </source>
</evidence>
<accession>A0A6B0YW92</accession>